<dbReference type="EMBL" id="BMMS01000015">
    <property type="protein sequence ID" value="GGO90533.1"/>
    <property type="molecule type" value="Genomic_DNA"/>
</dbReference>
<gene>
    <name evidence="1" type="ORF">GCM10012280_36270</name>
</gene>
<reference evidence="1" key="1">
    <citation type="journal article" date="2014" name="Int. J. Syst. Evol. Microbiol.">
        <title>Complete genome sequence of Corynebacterium casei LMG S-19264T (=DSM 44701T), isolated from a smear-ripened cheese.</title>
        <authorList>
            <consortium name="US DOE Joint Genome Institute (JGI-PGF)"/>
            <person name="Walter F."/>
            <person name="Albersmeier A."/>
            <person name="Kalinowski J."/>
            <person name="Ruckert C."/>
        </authorList>
    </citation>
    <scope>NUCLEOTIDE SEQUENCE</scope>
    <source>
        <strain evidence="1">CGMCC 4.7201</strain>
    </source>
</reference>
<evidence type="ECO:0000313" key="1">
    <source>
        <dbReference type="EMBL" id="GGO90533.1"/>
    </source>
</evidence>
<name>A0A917ZTD5_9ACTN</name>
<organism evidence="1 2">
    <name type="scientific">Wenjunlia tyrosinilytica</name>
    <dbReference type="NCBI Taxonomy" id="1544741"/>
    <lineage>
        <taxon>Bacteria</taxon>
        <taxon>Bacillati</taxon>
        <taxon>Actinomycetota</taxon>
        <taxon>Actinomycetes</taxon>
        <taxon>Kitasatosporales</taxon>
        <taxon>Streptomycetaceae</taxon>
        <taxon>Wenjunlia</taxon>
    </lineage>
</organism>
<comment type="caution">
    <text evidence="1">The sequence shown here is derived from an EMBL/GenBank/DDBJ whole genome shotgun (WGS) entry which is preliminary data.</text>
</comment>
<dbReference type="RefSeq" id="WP_189132761.1">
    <property type="nucleotide sequence ID" value="NZ_BMMS01000015.1"/>
</dbReference>
<accession>A0A917ZTD5</accession>
<protein>
    <submittedName>
        <fullName evidence="1">Uncharacterized protein</fullName>
    </submittedName>
</protein>
<sequence>MTSYERARGRRHGHEVVEDRNWAAERRCAVQCGAALTGMLVLLDWVSGGLDPVRCVCWTALGVGVGAVMLPDRISAGRHWLSTRNGLGTHRVRIDVLTSVRASPGRTGAVVLHDVFGGRAVVDVDVLVNNPQLWHRLDTGIRHSEEAGTLHPCRTDATLLLTIADKVDYELARRIFAASDIR</sequence>
<dbReference type="AlphaFoldDB" id="A0A917ZTD5"/>
<evidence type="ECO:0000313" key="2">
    <source>
        <dbReference type="Proteomes" id="UP000641932"/>
    </source>
</evidence>
<keyword evidence="2" id="KW-1185">Reference proteome</keyword>
<dbReference type="Proteomes" id="UP000641932">
    <property type="component" value="Unassembled WGS sequence"/>
</dbReference>
<proteinExistence type="predicted"/>
<reference evidence="1" key="2">
    <citation type="submission" date="2020-09" db="EMBL/GenBank/DDBJ databases">
        <authorList>
            <person name="Sun Q."/>
            <person name="Zhou Y."/>
        </authorList>
    </citation>
    <scope>NUCLEOTIDE SEQUENCE</scope>
    <source>
        <strain evidence="1">CGMCC 4.7201</strain>
    </source>
</reference>